<reference evidence="5" key="1">
    <citation type="journal article" date="2017" name="bioRxiv">
        <title>Comparative analysis of the genomes of Stylophora pistillata and Acropora digitifera provides evidence for extensive differences between species of corals.</title>
        <authorList>
            <person name="Voolstra C.R."/>
            <person name="Li Y."/>
            <person name="Liew Y.J."/>
            <person name="Baumgarten S."/>
            <person name="Zoccola D."/>
            <person name="Flot J.-F."/>
            <person name="Tambutte S."/>
            <person name="Allemand D."/>
            <person name="Aranda M."/>
        </authorList>
    </citation>
    <scope>NUCLEOTIDE SEQUENCE [LARGE SCALE GENOMIC DNA]</scope>
</reference>
<feature type="region of interest" description="Disordered" evidence="2">
    <location>
        <begin position="763"/>
        <end position="787"/>
    </location>
</feature>
<feature type="compositionally biased region" description="Basic and acidic residues" evidence="2">
    <location>
        <begin position="901"/>
        <end position="919"/>
    </location>
</feature>
<feature type="compositionally biased region" description="Polar residues" evidence="2">
    <location>
        <begin position="768"/>
        <end position="787"/>
    </location>
</feature>
<feature type="region of interest" description="Disordered" evidence="2">
    <location>
        <begin position="1"/>
        <end position="43"/>
    </location>
</feature>
<feature type="region of interest" description="Disordered" evidence="2">
    <location>
        <begin position="680"/>
        <end position="707"/>
    </location>
</feature>
<evidence type="ECO:0000259" key="3">
    <source>
        <dbReference type="PROSITE" id="PS51266"/>
    </source>
</evidence>
<evidence type="ECO:0000313" key="4">
    <source>
        <dbReference type="EMBL" id="PFX18028.1"/>
    </source>
</evidence>
<accession>A0A2B4RNW7</accession>
<feature type="region of interest" description="Disordered" evidence="2">
    <location>
        <begin position="417"/>
        <end position="441"/>
    </location>
</feature>
<feature type="compositionally biased region" description="Polar residues" evidence="2">
    <location>
        <begin position="680"/>
        <end position="693"/>
    </location>
</feature>
<keyword evidence="1" id="KW-0479">Metal-binding</keyword>
<keyword evidence="5" id="KW-1185">Reference proteome</keyword>
<feature type="region of interest" description="Disordered" evidence="2">
    <location>
        <begin position="155"/>
        <end position="179"/>
    </location>
</feature>
<dbReference type="Proteomes" id="UP000225706">
    <property type="component" value="Unassembled WGS sequence"/>
</dbReference>
<feature type="compositionally biased region" description="Polar residues" evidence="2">
    <location>
        <begin position="417"/>
        <end position="427"/>
    </location>
</feature>
<protein>
    <submittedName>
        <fullName evidence="4">RING finger and CHY zinc finger domain-containing protein 1</fullName>
    </submittedName>
</protein>
<feature type="region of interest" description="Disordered" evidence="2">
    <location>
        <begin position="1565"/>
        <end position="1588"/>
    </location>
</feature>
<evidence type="ECO:0000256" key="2">
    <source>
        <dbReference type="SAM" id="MobiDB-lite"/>
    </source>
</evidence>
<evidence type="ECO:0000313" key="5">
    <source>
        <dbReference type="Proteomes" id="UP000225706"/>
    </source>
</evidence>
<feature type="compositionally biased region" description="Low complexity" evidence="2">
    <location>
        <begin position="921"/>
        <end position="932"/>
    </location>
</feature>
<dbReference type="PROSITE" id="PS51266">
    <property type="entry name" value="ZF_CHY"/>
    <property type="match status" value="1"/>
</dbReference>
<name>A0A2B4RNW7_STYPI</name>
<dbReference type="EMBL" id="LSMT01000435">
    <property type="protein sequence ID" value="PFX18028.1"/>
    <property type="molecule type" value="Genomic_DNA"/>
</dbReference>
<feature type="compositionally biased region" description="Polar residues" evidence="2">
    <location>
        <begin position="821"/>
        <end position="831"/>
    </location>
</feature>
<feature type="compositionally biased region" description="Basic and acidic residues" evidence="2">
    <location>
        <begin position="695"/>
        <end position="707"/>
    </location>
</feature>
<feature type="region of interest" description="Disordered" evidence="2">
    <location>
        <begin position="1507"/>
        <end position="1535"/>
    </location>
</feature>
<sequence length="1819" mass="203857">MTTERTFEALGSNQSNVVDFPRQTDFVDGPKSKEENGTQSLNQGSRVIEPISSYGQIHVKSQATISNHYETITRSIYQGGAVVADGESNQDNLNNFDTVDGPALTQNPLKAFNAGERFTANMKHKSVISCSENESHTDRDALCEHRYPLKSKTEFFQSHSGDGGARPKQRSTHNTKCPLPWPGGTNPISAYCDFELEILGLDPVFMARHIKESSPFPSFHCEGNYNHASLDGPWQEDYEQEYSSFNGHDQVLKGKGQNSPDKKEFIPHDRAHKFNMRDPVYNASVTKNFSFNQVSPPDGNDKESWHFPSSESWENRVLRSQCFAERAIESNPTSLPKSFDANREKLFNTGGSVCAYNDMDSMANEYSSSIANDVCGQSLPFSENEHSSTEHSLASGFRCLQEIMNKIIRLVVSNATGTGETQPTNQSVEKRGVQDETSGMGERKLALTQQINETNSQVESTPSNETTIEAERQPMATPLQESPRPVYSNYQCRCSVRFPYGKFFPCHRRHNKSDCREDQARAINAAHICYHKQEAQFVIQPHSERHEIDLPMAANSFLKSTHMDDDLNSVPADDRGTTFHRQLDRVCTSSGLLSVPSEVEDRQKQRRETIQECLMTVSQISRLLYSVESPVTHDDICLADPDQCHNAHESLEDEKCISREDKVSLVDLGDDDVRRLAASFQNQQDQENTSSTHQHLKESSEGIENNKRTLNVLNINTVETTTSKHGDESMATEDVCEILEGKRLFEDDRKSRRFFMADLQKGLKDKQQNQLNSNKDDSVQSNRADPYNVSNLQSSLMQNGSNCGNLEVPYQNPEAIKPNPILSSRNVSTQENSHRISSHEGMTAKADDKLLRKHPLPQNPVTNNVRDCKHLEDVCSHLPKTTLERETSFAASSKSDSSSLSERKTYAENIETARNDVRSSKQNTNNNTNKQTPSRNQEVQNTLRVDEEVERETKPVVNSFKRRKQHSVEGSERIEVEITGFGTNALDNQEPPCTDYDDKATWKKLGALAGEVLTDSSMNNDTSRRQNNVVDLLNETQTVDGPNLHGENGMHFMEKREPTLHSKSKATILICNETTTRFLCQGSDVTDGDSHKDLAVDASVLAKHFDKDSLDFVFIPKLEVEDAIGVDREGQGQLKPHVSNFNIRKQDLEGRERSGVETIRRETNTPEKQSTSCSDHNEMTTERTFEALGSNQSNVVGFLSETDFVDGPKLNEENGAKSLNQGLRAIEPTCLYGQIYFKSQATISNRYKTSTRSMCQGGDVVADGESCEDNLNNIDTVDESAVTQNLHKASNAGERFTANMKHKSVISCSEKESPTDRDALCEHRYPLKSKTEFFQSHSGDGGARPKQRSSDNAKCPLPWPGITNPISAYCDFELQNPGLDPVFMARHIKESSPFPSFHCGGNYNLASLDGPWQEDYEQEYSSSNGHDQVLKGKGQNSPDKKEFIPHDIAHKFNMRVPVYNASVTKTFSFYHVSPPNKNEKESWHFPSSESWEDRVVRSQCFAKRTSESNVTSLPKSFDANPNEGGQSLPLSENEHTPTEYLLASSFRRLQEIMANNIRLVVSNATDTGETQPANQSVEKRGVQDETSGMGERKLVLTQQINETNSQVESTPSNETTIDAERQPMATPLQESPRPVYSNYQCRCSVWFPCCGKLFRCHRCHNKSDCSEDQARAINAAHICYHKQEIDENGQRCGGCNAIMSEYICPTRCYYTSVDKNRFHCEKCGILRVFIESIETDPSTVMFVTYAWTNVLKENINADLILDTMNVKPVAKVNPIVRQANSDGTRESDSSIETYYDAFSDVGSLITSANSVGSSESDSP</sequence>
<organism evidence="4 5">
    <name type="scientific">Stylophora pistillata</name>
    <name type="common">Smooth cauliflower coral</name>
    <dbReference type="NCBI Taxonomy" id="50429"/>
    <lineage>
        <taxon>Eukaryota</taxon>
        <taxon>Metazoa</taxon>
        <taxon>Cnidaria</taxon>
        <taxon>Anthozoa</taxon>
        <taxon>Hexacorallia</taxon>
        <taxon>Scleractinia</taxon>
        <taxon>Astrocoeniina</taxon>
        <taxon>Pocilloporidae</taxon>
        <taxon>Stylophora</taxon>
    </lineage>
</organism>
<feature type="domain" description="CHY-type" evidence="3">
    <location>
        <begin position="1629"/>
        <end position="1697"/>
    </location>
</feature>
<dbReference type="OrthoDB" id="411372at2759"/>
<proteinExistence type="predicted"/>
<keyword evidence="1" id="KW-0863">Zinc-finger</keyword>
<keyword evidence="1" id="KW-0862">Zinc</keyword>
<feature type="region of interest" description="Disordered" evidence="2">
    <location>
        <begin position="1332"/>
        <end position="1355"/>
    </location>
</feature>
<dbReference type="GO" id="GO:0008270">
    <property type="term" value="F:zinc ion binding"/>
    <property type="evidence" value="ECO:0007669"/>
    <property type="project" value="UniProtKB-KW"/>
</dbReference>
<comment type="caution">
    <text evidence="4">The sequence shown here is derived from an EMBL/GenBank/DDBJ whole genome shotgun (WGS) entry which is preliminary data.</text>
</comment>
<feature type="region of interest" description="Disordered" evidence="2">
    <location>
        <begin position="816"/>
        <end position="844"/>
    </location>
</feature>
<feature type="compositionally biased region" description="Polar residues" evidence="2">
    <location>
        <begin position="933"/>
        <end position="943"/>
    </location>
</feature>
<gene>
    <name evidence="4" type="primary">RCHY1</name>
    <name evidence="4" type="ORF">AWC38_SpisGene17627</name>
</gene>
<feature type="region of interest" description="Disordered" evidence="2">
    <location>
        <begin position="884"/>
        <end position="951"/>
    </location>
</feature>
<feature type="compositionally biased region" description="Low complexity" evidence="2">
    <location>
        <begin position="888"/>
        <end position="900"/>
    </location>
</feature>
<feature type="compositionally biased region" description="Polar residues" evidence="2">
    <location>
        <begin position="1565"/>
        <end position="1576"/>
    </location>
</feature>
<evidence type="ECO:0000256" key="1">
    <source>
        <dbReference type="PROSITE-ProRule" id="PRU00601"/>
    </source>
</evidence>
<dbReference type="InterPro" id="IPR008913">
    <property type="entry name" value="Znf_CHY"/>
</dbReference>